<dbReference type="SUPFAM" id="SSF46589">
    <property type="entry name" value="tRNA-binding arm"/>
    <property type="match status" value="1"/>
</dbReference>
<organism evidence="10 11">
    <name type="scientific">Rhizoclosmatium globosum</name>
    <dbReference type="NCBI Taxonomy" id="329046"/>
    <lineage>
        <taxon>Eukaryota</taxon>
        <taxon>Fungi</taxon>
        <taxon>Fungi incertae sedis</taxon>
        <taxon>Chytridiomycota</taxon>
        <taxon>Chytridiomycota incertae sedis</taxon>
        <taxon>Chytridiomycetes</taxon>
        <taxon>Chytridiales</taxon>
        <taxon>Chytriomycetaceae</taxon>
        <taxon>Rhizoclosmatium</taxon>
    </lineage>
</organism>
<gene>
    <name evidence="10" type="ORF">BCR33DRAFT_722306</name>
</gene>
<dbReference type="PRINTS" id="PR00981">
    <property type="entry name" value="TRNASYNTHSER"/>
</dbReference>
<dbReference type="AlphaFoldDB" id="A0A1Y2BN69"/>
<evidence type="ECO:0000256" key="1">
    <source>
        <dbReference type="ARBA" id="ARBA00012840"/>
    </source>
</evidence>
<dbReference type="SUPFAM" id="SSF55681">
    <property type="entry name" value="Class II aaRS and biotin synthetases"/>
    <property type="match status" value="1"/>
</dbReference>
<feature type="domain" description="Aminoacyl-transfer RNA synthetases class-II family profile" evidence="9">
    <location>
        <begin position="218"/>
        <end position="536"/>
    </location>
</feature>
<keyword evidence="2" id="KW-0436">Ligase</keyword>
<keyword evidence="11" id="KW-1185">Reference proteome</keyword>
<dbReference type="InterPro" id="IPR002314">
    <property type="entry name" value="aa-tRNA-synt_IIb"/>
</dbReference>
<proteinExistence type="predicted"/>
<dbReference type="PANTHER" id="PTHR11778">
    <property type="entry name" value="SERYL-TRNA SYNTHETASE"/>
    <property type="match status" value="1"/>
</dbReference>
<keyword evidence="7" id="KW-0175">Coiled coil</keyword>
<evidence type="ECO:0000256" key="7">
    <source>
        <dbReference type="SAM" id="Coils"/>
    </source>
</evidence>
<dbReference type="InterPro" id="IPR010978">
    <property type="entry name" value="tRNA-bd_arm"/>
</dbReference>
<evidence type="ECO:0000256" key="4">
    <source>
        <dbReference type="ARBA" id="ARBA00022840"/>
    </source>
</evidence>
<dbReference type="EC" id="6.1.1.11" evidence="1"/>
<feature type="compositionally biased region" description="Low complexity" evidence="8">
    <location>
        <begin position="49"/>
        <end position="64"/>
    </location>
</feature>
<dbReference type="GO" id="GO:0004828">
    <property type="term" value="F:serine-tRNA ligase activity"/>
    <property type="evidence" value="ECO:0007669"/>
    <property type="project" value="UniProtKB-EC"/>
</dbReference>
<dbReference type="Gene3D" id="3.30.930.10">
    <property type="entry name" value="Bira Bifunctional Protein, Domain 2"/>
    <property type="match status" value="1"/>
</dbReference>
<dbReference type="Gene3D" id="1.10.287.40">
    <property type="entry name" value="Serine-tRNA synthetase, tRNA binding domain"/>
    <property type="match status" value="1"/>
</dbReference>
<evidence type="ECO:0000313" key="10">
    <source>
        <dbReference type="EMBL" id="ORY36204.1"/>
    </source>
</evidence>
<accession>A0A1Y2BN69</accession>
<feature type="coiled-coil region" evidence="7">
    <location>
        <begin position="116"/>
        <end position="166"/>
    </location>
</feature>
<evidence type="ECO:0000256" key="6">
    <source>
        <dbReference type="ARBA" id="ARBA00031113"/>
    </source>
</evidence>
<evidence type="ECO:0000256" key="8">
    <source>
        <dbReference type="SAM" id="MobiDB-lite"/>
    </source>
</evidence>
<dbReference type="InterPro" id="IPR045864">
    <property type="entry name" value="aa-tRNA-synth_II/BPL/LPL"/>
</dbReference>
<reference evidence="10 11" key="1">
    <citation type="submission" date="2016-07" db="EMBL/GenBank/DDBJ databases">
        <title>Pervasive Adenine N6-methylation of Active Genes in Fungi.</title>
        <authorList>
            <consortium name="DOE Joint Genome Institute"/>
            <person name="Mondo S.J."/>
            <person name="Dannebaum R.O."/>
            <person name="Kuo R.C."/>
            <person name="Labutti K."/>
            <person name="Haridas S."/>
            <person name="Kuo A."/>
            <person name="Salamov A."/>
            <person name="Ahrendt S.R."/>
            <person name="Lipzen A."/>
            <person name="Sullivan W."/>
            <person name="Andreopoulos W.B."/>
            <person name="Clum A."/>
            <person name="Lindquist E."/>
            <person name="Daum C."/>
            <person name="Ramamoorthy G.K."/>
            <person name="Gryganskyi A."/>
            <person name="Culley D."/>
            <person name="Magnuson J.K."/>
            <person name="James T.Y."/>
            <person name="O'Malley M.A."/>
            <person name="Stajich J.E."/>
            <person name="Spatafora J.W."/>
            <person name="Visel A."/>
            <person name="Grigoriev I.V."/>
        </authorList>
    </citation>
    <scope>NUCLEOTIDE SEQUENCE [LARGE SCALE GENOMIC DNA]</scope>
    <source>
        <strain evidence="10 11">JEL800</strain>
    </source>
</reference>
<evidence type="ECO:0000256" key="3">
    <source>
        <dbReference type="ARBA" id="ARBA00022741"/>
    </source>
</evidence>
<evidence type="ECO:0000256" key="2">
    <source>
        <dbReference type="ARBA" id="ARBA00022598"/>
    </source>
</evidence>
<dbReference type="Proteomes" id="UP000193642">
    <property type="component" value="Unassembled WGS sequence"/>
</dbReference>
<evidence type="ECO:0000259" key="9">
    <source>
        <dbReference type="PROSITE" id="PS50862"/>
    </source>
</evidence>
<dbReference type="GO" id="GO:0005524">
    <property type="term" value="F:ATP binding"/>
    <property type="evidence" value="ECO:0007669"/>
    <property type="project" value="UniProtKB-KW"/>
</dbReference>
<keyword evidence="5 10" id="KW-0030">Aminoacyl-tRNA synthetase</keyword>
<dbReference type="Pfam" id="PF00587">
    <property type="entry name" value="tRNA-synt_2b"/>
    <property type="match status" value="1"/>
</dbReference>
<sequence length="565" mass="62335">MKPSPSTNQLVRMSNVIIQQSTTTASTTRYRLKTTSTRGTLNAGPLKGSLNQPTNQQQQQSNQSRSFLPHLDYKSLKAKTLSGSLPSNIKLRNIANTDPFSVVALYDKRVSADFDLAELRKLRNKIAADVKALAKQKTSNQNSDAFQTLQQRGRALKQEIAEKEHALSQLDLNLYDEARHLPNDTCPSVPIGDESKAEVLDIINKHKIPPPPTPETLDSIKNHVDLCSLHDMADFTRASKVSGSGFYFLKNFGALFELALQRYAIETLTLHHGFTPVTVPDIIRHEVLEACGFSPRAGVQDPQTYFLNTHLDPSQHQHHTNTTNAAAFDPMRLCLAATAEFPLAAMHAGEVLKPSELPIKYVGLGRAFRAEGLAGSINRGLYRVHQFSKVEMFGLVAGGSGKEALERSEAMMEEFKSIQQSLFEGLEICFRILNMPTEELGAPAYKKYDMEAWMPGKNAWGEISSTSNCTDYQSRRLNIRNFPQSQSTDSPSGGGEATTTNLDFVHTINGTAAAIPRLLIALVETHQNSKGDVYVPLALRPFLLGGKVDVIKAGESFGDVMKRIR</sequence>
<protein>
    <recommendedName>
        <fullName evidence="1">serine--tRNA ligase</fullName>
        <ecNumber evidence="1">6.1.1.11</ecNumber>
    </recommendedName>
    <alternativeName>
        <fullName evidence="6">Seryl-tRNA synthetase</fullName>
    </alternativeName>
</protein>
<dbReference type="InterPro" id="IPR006195">
    <property type="entry name" value="aa-tRNA-synth_II"/>
</dbReference>
<keyword evidence="3" id="KW-0547">Nucleotide-binding</keyword>
<evidence type="ECO:0000313" key="11">
    <source>
        <dbReference type="Proteomes" id="UP000193642"/>
    </source>
</evidence>
<dbReference type="OrthoDB" id="10264585at2759"/>
<feature type="region of interest" description="Disordered" evidence="8">
    <location>
        <begin position="22"/>
        <end position="65"/>
    </location>
</feature>
<comment type="caution">
    <text evidence="10">The sequence shown here is derived from an EMBL/GenBank/DDBJ whole genome shotgun (WGS) entry which is preliminary data.</text>
</comment>
<dbReference type="NCBIfam" id="TIGR00414">
    <property type="entry name" value="serS"/>
    <property type="match status" value="1"/>
</dbReference>
<dbReference type="GO" id="GO:0006434">
    <property type="term" value="P:seryl-tRNA aminoacylation"/>
    <property type="evidence" value="ECO:0007669"/>
    <property type="project" value="InterPro"/>
</dbReference>
<dbReference type="InterPro" id="IPR042103">
    <property type="entry name" value="SerRS_1_N_sf"/>
</dbReference>
<dbReference type="PROSITE" id="PS50862">
    <property type="entry name" value="AA_TRNA_LIGASE_II"/>
    <property type="match status" value="1"/>
</dbReference>
<dbReference type="InterPro" id="IPR002317">
    <property type="entry name" value="Ser-tRNA-ligase_type_1"/>
</dbReference>
<keyword evidence="4" id="KW-0067">ATP-binding</keyword>
<dbReference type="Pfam" id="PF02403">
    <property type="entry name" value="Seryl_tRNA_N"/>
    <property type="match status" value="1"/>
</dbReference>
<dbReference type="InterPro" id="IPR015866">
    <property type="entry name" value="Ser-tRNA-synth_1_N"/>
</dbReference>
<name>A0A1Y2BN69_9FUNG</name>
<feature type="compositionally biased region" description="Low complexity" evidence="8">
    <location>
        <begin position="22"/>
        <end position="35"/>
    </location>
</feature>
<dbReference type="UniPathway" id="UPA00906">
    <property type="reaction ID" value="UER00895"/>
</dbReference>
<evidence type="ECO:0000256" key="5">
    <source>
        <dbReference type="ARBA" id="ARBA00023146"/>
    </source>
</evidence>
<dbReference type="EMBL" id="MCGO01000057">
    <property type="protein sequence ID" value="ORY36204.1"/>
    <property type="molecule type" value="Genomic_DNA"/>
</dbReference>
<dbReference type="STRING" id="329046.A0A1Y2BN69"/>